<dbReference type="Gene3D" id="3.40.630.30">
    <property type="match status" value="1"/>
</dbReference>
<dbReference type="EMBL" id="RQZA01000001">
    <property type="protein sequence ID" value="RRD32187.1"/>
    <property type="molecule type" value="Genomic_DNA"/>
</dbReference>
<keyword evidence="1 4" id="KW-0808">Transferase</keyword>
<evidence type="ECO:0000256" key="1">
    <source>
        <dbReference type="ARBA" id="ARBA00022679"/>
    </source>
</evidence>
<comment type="caution">
    <text evidence="4">The sequence shown here is derived from an EMBL/GenBank/DDBJ whole genome shotgun (WGS) entry which is preliminary data.</text>
</comment>
<reference evidence="4 5" key="1">
    <citation type="submission" date="2018-11" db="EMBL/GenBank/DDBJ databases">
        <title>Genomes From Bacteria Associated with the Canine Oral Cavity: a Test Case for Automated Genome-Based Taxonomic Assignment.</title>
        <authorList>
            <person name="Coil D.A."/>
            <person name="Jospin G."/>
            <person name="Darling A.E."/>
            <person name="Wallis C."/>
            <person name="Davis I.J."/>
            <person name="Harris S."/>
            <person name="Eisen J.A."/>
            <person name="Holcombe L.J."/>
            <person name="O'Flynn C."/>
        </authorList>
    </citation>
    <scope>NUCLEOTIDE SEQUENCE [LARGE SCALE GENOMIC DNA]</scope>
    <source>
        <strain evidence="4 5">OH4621_COT-116</strain>
    </source>
</reference>
<dbReference type="Pfam" id="PF00583">
    <property type="entry name" value="Acetyltransf_1"/>
    <property type="match status" value="1"/>
</dbReference>
<name>A0A3P1VER5_9STRE</name>
<organism evidence="4 5">
    <name type="scientific">Streptococcus minor</name>
    <dbReference type="NCBI Taxonomy" id="229549"/>
    <lineage>
        <taxon>Bacteria</taxon>
        <taxon>Bacillati</taxon>
        <taxon>Bacillota</taxon>
        <taxon>Bacilli</taxon>
        <taxon>Lactobacillales</taxon>
        <taxon>Streptococcaceae</taxon>
        <taxon>Streptococcus</taxon>
    </lineage>
</organism>
<dbReference type="SUPFAM" id="SSF55729">
    <property type="entry name" value="Acyl-CoA N-acyltransferases (Nat)"/>
    <property type="match status" value="1"/>
</dbReference>
<gene>
    <name evidence="4" type="ORF">EII38_00175</name>
</gene>
<dbReference type="CDD" id="cd04301">
    <property type="entry name" value="NAT_SF"/>
    <property type="match status" value="1"/>
</dbReference>
<protein>
    <submittedName>
        <fullName evidence="4">GNAT family N-acetyltransferase</fullName>
    </submittedName>
</protein>
<dbReference type="PANTHER" id="PTHR43877">
    <property type="entry name" value="AMINOALKYLPHOSPHONATE N-ACETYLTRANSFERASE-RELATED-RELATED"/>
    <property type="match status" value="1"/>
</dbReference>
<dbReference type="RefSeq" id="WP_124775064.1">
    <property type="nucleotide sequence ID" value="NZ_RQZA01000001.1"/>
</dbReference>
<keyword evidence="2" id="KW-0012">Acyltransferase</keyword>
<keyword evidence="5" id="KW-1185">Reference proteome</keyword>
<dbReference type="GO" id="GO:0016747">
    <property type="term" value="F:acyltransferase activity, transferring groups other than amino-acyl groups"/>
    <property type="evidence" value="ECO:0007669"/>
    <property type="project" value="InterPro"/>
</dbReference>
<proteinExistence type="predicted"/>
<dbReference type="InterPro" id="IPR050832">
    <property type="entry name" value="Bact_Acetyltransf"/>
</dbReference>
<sequence length="155" mass="17777">MLIRPMKQEEYFLLAEFLYQAIFVPEGAKQPDRAILQLPELQHYFSDFGTKAGDVAWVAEVDGQVVGVAWVRHIRDYGYVDDQTPSLSIALLEGYRGQGLGSRLLQALFADLKSRQIQRLSLSVSKENPAHFLYRKLGFRILRENETDFVMVLEL</sequence>
<dbReference type="InterPro" id="IPR000182">
    <property type="entry name" value="GNAT_dom"/>
</dbReference>
<evidence type="ECO:0000259" key="3">
    <source>
        <dbReference type="PROSITE" id="PS51186"/>
    </source>
</evidence>
<dbReference type="AlphaFoldDB" id="A0A3P1VER5"/>
<dbReference type="Proteomes" id="UP000281771">
    <property type="component" value="Unassembled WGS sequence"/>
</dbReference>
<evidence type="ECO:0000313" key="4">
    <source>
        <dbReference type="EMBL" id="RRD32187.1"/>
    </source>
</evidence>
<evidence type="ECO:0000313" key="5">
    <source>
        <dbReference type="Proteomes" id="UP000281771"/>
    </source>
</evidence>
<accession>A0A3P1VER5</accession>
<dbReference type="STRING" id="1123309.GCA_000377005_01239"/>
<feature type="domain" description="N-acetyltransferase" evidence="3">
    <location>
        <begin position="1"/>
        <end position="155"/>
    </location>
</feature>
<dbReference type="PROSITE" id="PS51186">
    <property type="entry name" value="GNAT"/>
    <property type="match status" value="1"/>
</dbReference>
<evidence type="ECO:0000256" key="2">
    <source>
        <dbReference type="ARBA" id="ARBA00023315"/>
    </source>
</evidence>
<dbReference type="InterPro" id="IPR016181">
    <property type="entry name" value="Acyl_CoA_acyltransferase"/>
</dbReference>